<dbReference type="InterPro" id="IPR027417">
    <property type="entry name" value="P-loop_NTPase"/>
</dbReference>
<dbReference type="SUPFAM" id="SSF52540">
    <property type="entry name" value="P-loop containing nucleoside triphosphate hydrolases"/>
    <property type="match status" value="1"/>
</dbReference>
<comment type="caution">
    <text evidence="9">The sequence shown here is derived from an EMBL/GenBank/DDBJ whole genome shotgun (WGS) entry which is preliminary data.</text>
</comment>
<keyword evidence="7" id="KW-0029">Amino-acid transport</keyword>
<dbReference type="Gene3D" id="3.40.50.300">
    <property type="entry name" value="P-loop containing nucleotide triphosphate hydrolases"/>
    <property type="match status" value="1"/>
</dbReference>
<dbReference type="InterPro" id="IPR017871">
    <property type="entry name" value="ABC_transporter-like_CS"/>
</dbReference>
<dbReference type="GO" id="GO:0005524">
    <property type="term" value="F:ATP binding"/>
    <property type="evidence" value="ECO:0007669"/>
    <property type="project" value="UniProtKB-KW"/>
</dbReference>
<dbReference type="InterPro" id="IPR003439">
    <property type="entry name" value="ABC_transporter-like_ATP-bd"/>
</dbReference>
<keyword evidence="3" id="KW-1003">Cell membrane</keyword>
<dbReference type="Proteomes" id="UP001216674">
    <property type="component" value="Unassembled WGS sequence"/>
</dbReference>
<dbReference type="PANTHER" id="PTHR43820">
    <property type="entry name" value="HIGH-AFFINITY BRANCHED-CHAIN AMINO ACID TRANSPORT ATP-BINDING PROTEIN LIVF"/>
    <property type="match status" value="1"/>
</dbReference>
<keyword evidence="2" id="KW-0813">Transport</keyword>
<evidence type="ECO:0000256" key="3">
    <source>
        <dbReference type="ARBA" id="ARBA00022475"/>
    </source>
</evidence>
<proteinExistence type="inferred from homology"/>
<protein>
    <submittedName>
        <fullName evidence="9">ABC transporter ATP-binding protein</fullName>
    </submittedName>
</protein>
<dbReference type="SMART" id="SM00382">
    <property type="entry name" value="AAA"/>
    <property type="match status" value="1"/>
</dbReference>
<evidence type="ECO:0000256" key="6">
    <source>
        <dbReference type="ARBA" id="ARBA00022840"/>
    </source>
</evidence>
<dbReference type="EMBL" id="JARJLM010000598">
    <property type="protein sequence ID" value="MDF3838506.1"/>
    <property type="molecule type" value="Genomic_DNA"/>
</dbReference>
<dbReference type="RefSeq" id="WP_276268447.1">
    <property type="nucleotide sequence ID" value="NZ_JARJLM010000598.1"/>
</dbReference>
<accession>A0ABT6B0U7</accession>
<dbReference type="Pfam" id="PF00005">
    <property type="entry name" value="ABC_tran"/>
    <property type="match status" value="1"/>
</dbReference>
<keyword evidence="10" id="KW-1185">Reference proteome</keyword>
<evidence type="ECO:0000256" key="7">
    <source>
        <dbReference type="ARBA" id="ARBA00022970"/>
    </source>
</evidence>
<comment type="similarity">
    <text evidence="1">Belongs to the ABC transporter superfamily.</text>
</comment>
<feature type="domain" description="ABC transporter" evidence="8">
    <location>
        <begin position="6"/>
        <end position="235"/>
    </location>
</feature>
<keyword evidence="5" id="KW-0547">Nucleotide-binding</keyword>
<keyword evidence="6 9" id="KW-0067">ATP-binding</keyword>
<dbReference type="CDD" id="cd03224">
    <property type="entry name" value="ABC_TM1139_LivF_branched"/>
    <property type="match status" value="1"/>
</dbReference>
<dbReference type="PANTHER" id="PTHR43820:SF4">
    <property type="entry name" value="HIGH-AFFINITY BRANCHED-CHAIN AMINO ACID TRANSPORT ATP-BINDING PROTEIN LIVF"/>
    <property type="match status" value="1"/>
</dbReference>
<organism evidence="9 10">
    <name type="scientific">Cupriavidus basilensis</name>
    <dbReference type="NCBI Taxonomy" id="68895"/>
    <lineage>
        <taxon>Bacteria</taxon>
        <taxon>Pseudomonadati</taxon>
        <taxon>Pseudomonadota</taxon>
        <taxon>Betaproteobacteria</taxon>
        <taxon>Burkholderiales</taxon>
        <taxon>Burkholderiaceae</taxon>
        <taxon>Cupriavidus</taxon>
    </lineage>
</organism>
<evidence type="ECO:0000313" key="10">
    <source>
        <dbReference type="Proteomes" id="UP001216674"/>
    </source>
</evidence>
<gene>
    <name evidence="9" type="ORF">P3W85_37075</name>
</gene>
<evidence type="ECO:0000256" key="1">
    <source>
        <dbReference type="ARBA" id="ARBA00005417"/>
    </source>
</evidence>
<dbReference type="PROSITE" id="PS50893">
    <property type="entry name" value="ABC_TRANSPORTER_2"/>
    <property type="match status" value="1"/>
</dbReference>
<keyword evidence="4" id="KW-0997">Cell inner membrane</keyword>
<dbReference type="InterPro" id="IPR003593">
    <property type="entry name" value="AAA+_ATPase"/>
</dbReference>
<name>A0ABT6B0U7_9BURK</name>
<evidence type="ECO:0000256" key="2">
    <source>
        <dbReference type="ARBA" id="ARBA00022448"/>
    </source>
</evidence>
<evidence type="ECO:0000259" key="8">
    <source>
        <dbReference type="PROSITE" id="PS50893"/>
    </source>
</evidence>
<sequence>MIQPALELQAVTSGYRNAVVLRDLSLSIAPGEAVALLGKNGMGKTTLLKTVMGYLPQLDGSVHVQGHPVTNLPPYRIARCGVAYAAQEHALFQDLSVRDNLRLGLAREALFAARFAEIEPVFPVFANRLRQPAGTLSGGEQKMLLVARALMMRPAIILLDEITEGLQPSVIERLAQALLWERQRHGTTMLIVEQNVPFALQVADRYLVLKQGEIIDRGNAKSAGAAGVIFDHLRV</sequence>
<dbReference type="InterPro" id="IPR052156">
    <property type="entry name" value="BCAA_Transport_ATP-bd_LivF"/>
</dbReference>
<evidence type="ECO:0000313" key="9">
    <source>
        <dbReference type="EMBL" id="MDF3838506.1"/>
    </source>
</evidence>
<keyword evidence="4" id="KW-0472">Membrane</keyword>
<reference evidence="9 10" key="1">
    <citation type="submission" date="2023-03" db="EMBL/GenBank/DDBJ databases">
        <title>Draft assemblies of triclosan tolerant bacteria isolated from returned activated sludge.</title>
        <authorList>
            <person name="Van Hamelsveld S."/>
        </authorList>
    </citation>
    <scope>NUCLEOTIDE SEQUENCE [LARGE SCALE GENOMIC DNA]</scope>
    <source>
        <strain evidence="9 10">GW210010_S58</strain>
    </source>
</reference>
<evidence type="ECO:0000256" key="4">
    <source>
        <dbReference type="ARBA" id="ARBA00022519"/>
    </source>
</evidence>
<dbReference type="PROSITE" id="PS00211">
    <property type="entry name" value="ABC_TRANSPORTER_1"/>
    <property type="match status" value="1"/>
</dbReference>
<evidence type="ECO:0000256" key="5">
    <source>
        <dbReference type="ARBA" id="ARBA00022741"/>
    </source>
</evidence>